<name>V4RTI5_9HYPH</name>
<proteinExistence type="predicted"/>
<dbReference type="RefSeq" id="WP_023431036.1">
    <property type="nucleotide sequence ID" value="NZ_AWXZ01000015.1"/>
</dbReference>
<evidence type="ECO:0000259" key="2">
    <source>
        <dbReference type="Pfam" id="PF22513"/>
    </source>
</evidence>
<organism evidence="3 4">
    <name type="scientific">Lutibaculum baratangense AMV1</name>
    <dbReference type="NCBI Taxonomy" id="631454"/>
    <lineage>
        <taxon>Bacteria</taxon>
        <taxon>Pseudomonadati</taxon>
        <taxon>Pseudomonadota</taxon>
        <taxon>Alphaproteobacteria</taxon>
        <taxon>Hyphomicrobiales</taxon>
        <taxon>Tepidamorphaceae</taxon>
        <taxon>Lutibaculum</taxon>
    </lineage>
</organism>
<dbReference type="SUPFAM" id="SSF47598">
    <property type="entry name" value="Ribbon-helix-helix"/>
    <property type="match status" value="1"/>
</dbReference>
<dbReference type="EMBL" id="AWXZ01000015">
    <property type="protein sequence ID" value="ESR26390.1"/>
    <property type="molecule type" value="Genomic_DNA"/>
</dbReference>
<dbReference type="AlphaFoldDB" id="V4RTI5"/>
<keyword evidence="4" id="KW-1185">Reference proteome</keyword>
<comment type="caution">
    <text evidence="3">The sequence shown here is derived from an EMBL/GenBank/DDBJ whole genome shotgun (WGS) entry which is preliminary data.</text>
</comment>
<feature type="region of interest" description="Disordered" evidence="1">
    <location>
        <begin position="69"/>
        <end position="92"/>
    </location>
</feature>
<gene>
    <name evidence="3" type="ORF">N177_0890</name>
</gene>
<evidence type="ECO:0000256" key="1">
    <source>
        <dbReference type="SAM" id="MobiDB-lite"/>
    </source>
</evidence>
<dbReference type="InterPro" id="IPR010985">
    <property type="entry name" value="Ribbon_hlx_hlx"/>
</dbReference>
<dbReference type="Proteomes" id="UP000017819">
    <property type="component" value="Unassembled WGS sequence"/>
</dbReference>
<dbReference type="Pfam" id="PF22513">
    <property type="entry name" value="FitA-like_RHH"/>
    <property type="match status" value="1"/>
</dbReference>
<evidence type="ECO:0000313" key="3">
    <source>
        <dbReference type="EMBL" id="ESR26390.1"/>
    </source>
</evidence>
<dbReference type="STRING" id="631454.N177_0890"/>
<sequence length="92" mass="10510">MHKSRDTHNTTTLTIRRIEPRLKASLRRRADRHGRSMEAELRAILQEALASEDEEVGLATAIRRRMAEIGGGVDLPEPEPLPQRDPPDFSEW</sequence>
<dbReference type="eggNOG" id="COG4691">
    <property type="taxonomic scope" value="Bacteria"/>
</dbReference>
<feature type="domain" description="Antitoxin FitA-like ribbon-helix-helix" evidence="2">
    <location>
        <begin position="12"/>
        <end position="49"/>
    </location>
</feature>
<dbReference type="InterPro" id="IPR053853">
    <property type="entry name" value="FitA-like_RHH"/>
</dbReference>
<protein>
    <recommendedName>
        <fullName evidence="2">Antitoxin FitA-like ribbon-helix-helix domain-containing protein</fullName>
    </recommendedName>
</protein>
<dbReference type="InterPro" id="IPR013321">
    <property type="entry name" value="Arc_rbn_hlx_hlx"/>
</dbReference>
<dbReference type="OrthoDB" id="2389872at2"/>
<accession>V4RTI5</accession>
<reference evidence="3 4" key="1">
    <citation type="journal article" date="2014" name="Genome Announc.">
        <title>Draft Genome Sequence of Lutibaculum baratangense Strain AMV1T, Isolated from a Mud Volcano in Andamans, India.</title>
        <authorList>
            <person name="Singh A."/>
            <person name="Sreenivas A."/>
            <person name="Sathyanarayana Reddy G."/>
            <person name="Pinnaka A.K."/>
            <person name="Shivaji S."/>
        </authorList>
    </citation>
    <scope>NUCLEOTIDE SEQUENCE [LARGE SCALE GENOMIC DNA]</scope>
    <source>
        <strain evidence="3 4">AMV1</strain>
    </source>
</reference>
<dbReference type="GO" id="GO:0006355">
    <property type="term" value="P:regulation of DNA-templated transcription"/>
    <property type="evidence" value="ECO:0007669"/>
    <property type="project" value="InterPro"/>
</dbReference>
<evidence type="ECO:0000313" key="4">
    <source>
        <dbReference type="Proteomes" id="UP000017819"/>
    </source>
</evidence>
<dbReference type="Gene3D" id="1.10.1220.10">
    <property type="entry name" value="Met repressor-like"/>
    <property type="match status" value="1"/>
</dbReference>